<keyword evidence="2" id="KW-1185">Reference proteome</keyword>
<evidence type="ECO:0000313" key="2">
    <source>
        <dbReference type="Proteomes" id="UP000077013"/>
    </source>
</evidence>
<dbReference type="Gene3D" id="2.130.10.10">
    <property type="entry name" value="YVTN repeat-like/Quinoprotein amine dehydrogenase"/>
    <property type="match status" value="1"/>
</dbReference>
<name>A0A167IHV6_9FLAO</name>
<organism evidence="1 2">
    <name type="scientific">Cochleicola gelatinilyticus</name>
    <dbReference type="NCBI Taxonomy" id="1763537"/>
    <lineage>
        <taxon>Bacteria</taxon>
        <taxon>Pseudomonadati</taxon>
        <taxon>Bacteroidota</taxon>
        <taxon>Flavobacteriia</taxon>
        <taxon>Flavobacteriales</taxon>
        <taxon>Flavobacteriaceae</taxon>
        <taxon>Cochleicola</taxon>
    </lineage>
</organism>
<accession>A0A167IHV6</accession>
<dbReference type="STRING" id="1763537.ULVI_02655"/>
<gene>
    <name evidence="1" type="ORF">ULVI_02655</name>
</gene>
<evidence type="ECO:0000313" key="1">
    <source>
        <dbReference type="EMBL" id="OAB79667.1"/>
    </source>
</evidence>
<dbReference type="InterPro" id="IPR011047">
    <property type="entry name" value="Quinoprotein_ADH-like_sf"/>
</dbReference>
<dbReference type="Proteomes" id="UP000077013">
    <property type="component" value="Unassembled WGS sequence"/>
</dbReference>
<proteinExistence type="predicted"/>
<protein>
    <submittedName>
        <fullName evidence="1">Uncharacterized protein</fullName>
    </submittedName>
</protein>
<reference evidence="1 2" key="1">
    <citation type="submission" date="2016-02" db="EMBL/GenBank/DDBJ databases">
        <title>Ulvibacter sp. LPB0005, isolated from Thais luteostoma.</title>
        <authorList>
            <person name="Shin S.-K."/>
            <person name="Yi H."/>
        </authorList>
    </citation>
    <scope>NUCLEOTIDE SEQUENCE [LARGE SCALE GENOMIC DNA]</scope>
    <source>
        <strain evidence="1 2">LPB0005</strain>
    </source>
</reference>
<dbReference type="InterPro" id="IPR015943">
    <property type="entry name" value="WD40/YVTN_repeat-like_dom_sf"/>
</dbReference>
<dbReference type="EMBL" id="LRXL01000026">
    <property type="protein sequence ID" value="OAB79667.1"/>
    <property type="molecule type" value="Genomic_DNA"/>
</dbReference>
<dbReference type="AlphaFoldDB" id="A0A167IHV6"/>
<comment type="caution">
    <text evidence="1">The sequence shown here is derived from an EMBL/GenBank/DDBJ whole genome shotgun (WGS) entry which is preliminary data.</text>
</comment>
<dbReference type="SUPFAM" id="SSF50998">
    <property type="entry name" value="Quinoprotein alcohol dehydrogenase-like"/>
    <property type="match status" value="1"/>
</dbReference>
<sequence length="800" mass="88716">MWNCNEAPVTKGALSSYLPEGTSVVFKIKDWQSLQNDLRNSDLLSEYSKTNAFTFFSEDAPLLSQIAPSQESILCVSKNTDSTSAYTFITRQTPDLFESDSIPNTSVETFTYGDFSLKKVTIQNNDAYVAVKDSMFIASSSQALLQSILEGKIEKDPTFLKLYNMNDPSNLTALISLPKKRRINSATPSFASHTNLHIEVLSNGITATGVALARDTIPQILSIFKGQQPQKNDLATLLPATARKGISLTYSDAEKLQQELKIVRGDSLNKPANGLLESINEVGYIELDNGTALALKSIDPDLTNQSVARYISEADSFREIKLYTFNEPNLLANAFSPVLPSVTTNYMFALESFFIFTETQTEAEAIISAFINGNTMAKTGYFETSAAQLSTSSSLLYYNLKGSEASLLTDYFSEETAAQLVKIAADDYPLTALQFTYDRDFAHVNYSATHGTTSDKQTIGTVSEQFNSTLKNEILGLPSLFSNHRTKGNDVVVQDVTNTLYLYSDTGNVLWSKKLDAPILGTVQEVDLLRNGKKQLAFATKNNFYVLDRNGNPVAPFPIKFKDDITQPLSVFDYDTNRKYRFIITQGNEVFMYDKDGKIVKGFTYKKAASNIVLPPVHIRMNNKDYIVIAEENGKLTILSRTGKLRVPVKNTFQFSETPVLAEEGNFIVITKGLTKETISQTGTINSQPLNVTANYGFSILGNTKATLDDNLLRINGKLAELPFGIYTKPMVFNANRTTYVTVTETQENKVYVFDKNGTLVSGFPIYGTSQAYSKDAAQRGSLDIVVKGEDKELILYRYR</sequence>